<dbReference type="InterPro" id="IPR033690">
    <property type="entry name" value="Adenylat_kinase_CS"/>
</dbReference>
<feature type="binding site" evidence="8">
    <location>
        <begin position="85"/>
        <end position="88"/>
    </location>
    <ligand>
        <name>AMP</name>
        <dbReference type="ChEBI" id="CHEBI:456215"/>
    </ligand>
</feature>
<dbReference type="NCBIfam" id="TIGR01351">
    <property type="entry name" value="adk"/>
    <property type="match status" value="1"/>
</dbReference>
<dbReference type="InterPro" id="IPR006259">
    <property type="entry name" value="Adenyl_kin_sub"/>
</dbReference>
<keyword evidence="4 8" id="KW-0547">Nucleotide-binding</keyword>
<feature type="binding site" evidence="8">
    <location>
        <position position="125"/>
    </location>
    <ligand>
        <name>Zn(2+)</name>
        <dbReference type="ChEBI" id="CHEBI:29105"/>
        <note>structural</note>
    </ligand>
</feature>
<feature type="binding site" evidence="8">
    <location>
        <position position="128"/>
    </location>
    <ligand>
        <name>Zn(2+)</name>
        <dbReference type="ChEBI" id="CHEBI:29105"/>
        <note>structural</note>
    </ligand>
</feature>
<comment type="pathway">
    <text evidence="8">Purine metabolism; AMP biosynthesis via salvage pathway; AMP from ADP: step 1/1.</text>
</comment>
<evidence type="ECO:0000256" key="1">
    <source>
        <dbReference type="ARBA" id="ARBA00022679"/>
    </source>
</evidence>
<dbReference type="InterPro" id="IPR027417">
    <property type="entry name" value="P-loop_NTPase"/>
</dbReference>
<feature type="binding site" evidence="8">
    <location>
        <position position="148"/>
    </location>
    <ligand>
        <name>Zn(2+)</name>
        <dbReference type="ChEBI" id="CHEBI:29105"/>
        <note>structural</note>
    </ligand>
</feature>
<dbReference type="Gene3D" id="3.40.50.300">
    <property type="entry name" value="P-loop containing nucleotide triphosphate hydrolases"/>
    <property type="match status" value="1"/>
</dbReference>
<feature type="binding site" evidence="8">
    <location>
        <begin position="10"/>
        <end position="15"/>
    </location>
    <ligand>
        <name>ATP</name>
        <dbReference type="ChEBI" id="CHEBI:30616"/>
    </ligand>
</feature>
<evidence type="ECO:0000256" key="9">
    <source>
        <dbReference type="RuleBase" id="RU003330"/>
    </source>
</evidence>
<dbReference type="GO" id="GO:0005524">
    <property type="term" value="F:ATP binding"/>
    <property type="evidence" value="ECO:0007669"/>
    <property type="project" value="UniProtKB-UniRule"/>
</dbReference>
<dbReference type="EC" id="2.7.4.3" evidence="8 10"/>
<comment type="subunit">
    <text evidence="8 10">Monomer.</text>
</comment>
<feature type="binding site" evidence="8">
    <location>
        <position position="31"/>
    </location>
    <ligand>
        <name>AMP</name>
        <dbReference type="ChEBI" id="CHEBI:456215"/>
    </ligand>
</feature>
<dbReference type="PRINTS" id="PR00094">
    <property type="entry name" value="ADENYLTKNASE"/>
</dbReference>
<comment type="similarity">
    <text evidence="8 9">Belongs to the adenylate kinase family.</text>
</comment>
<keyword evidence="3 8" id="KW-0545">Nucleotide biosynthesis</keyword>
<feature type="binding site" evidence="8">
    <location>
        <position position="122"/>
    </location>
    <ligand>
        <name>ATP</name>
        <dbReference type="ChEBI" id="CHEBI:30616"/>
    </ligand>
</feature>
<gene>
    <name evidence="8" type="primary">adk</name>
    <name evidence="12" type="ORF">IAB67_05825</name>
</gene>
<feature type="binding site" evidence="8">
    <location>
        <position position="36"/>
    </location>
    <ligand>
        <name>AMP</name>
        <dbReference type="ChEBI" id="CHEBI:456215"/>
    </ligand>
</feature>
<feature type="binding site" evidence="8">
    <location>
        <position position="166"/>
    </location>
    <ligand>
        <name>AMP</name>
        <dbReference type="ChEBI" id="CHEBI:456215"/>
    </ligand>
</feature>
<dbReference type="NCBIfam" id="NF001380">
    <property type="entry name" value="PRK00279.1-2"/>
    <property type="match status" value="1"/>
</dbReference>
<dbReference type="HAMAP" id="MF_00235">
    <property type="entry name" value="Adenylate_kinase_Adk"/>
    <property type="match status" value="1"/>
</dbReference>
<feature type="region of interest" description="LID" evidence="8">
    <location>
        <begin position="121"/>
        <end position="158"/>
    </location>
</feature>
<dbReference type="Pfam" id="PF05191">
    <property type="entry name" value="ADK_lid"/>
    <property type="match status" value="1"/>
</dbReference>
<evidence type="ECO:0000256" key="6">
    <source>
        <dbReference type="ARBA" id="ARBA00022833"/>
    </source>
</evidence>
<keyword evidence="6 8" id="KW-0862">Zinc</keyword>
<feature type="binding site" evidence="8">
    <location>
        <begin position="57"/>
        <end position="59"/>
    </location>
    <ligand>
        <name>AMP</name>
        <dbReference type="ChEBI" id="CHEBI:456215"/>
    </ligand>
</feature>
<proteinExistence type="inferred from homology"/>
<protein>
    <recommendedName>
        <fullName evidence="8 10">Adenylate kinase</fullName>
        <shortName evidence="8">AK</shortName>
        <ecNumber evidence="8 10">2.7.4.3</ecNumber>
    </recommendedName>
    <alternativeName>
        <fullName evidence="8">ATP-AMP transphosphorylase</fullName>
    </alternativeName>
    <alternativeName>
        <fullName evidence="8">ATP:AMP phosphotransferase</fullName>
    </alternativeName>
    <alternativeName>
        <fullName evidence="8">Adenylate monophosphate kinase</fullName>
    </alternativeName>
</protein>
<evidence type="ECO:0000313" key="12">
    <source>
        <dbReference type="EMBL" id="HIU43800.1"/>
    </source>
</evidence>
<dbReference type="GO" id="GO:0044209">
    <property type="term" value="P:AMP salvage"/>
    <property type="evidence" value="ECO:0007669"/>
    <property type="project" value="UniProtKB-UniRule"/>
</dbReference>
<dbReference type="CDD" id="cd01428">
    <property type="entry name" value="ADK"/>
    <property type="match status" value="1"/>
</dbReference>
<evidence type="ECO:0000256" key="7">
    <source>
        <dbReference type="ARBA" id="ARBA00022840"/>
    </source>
</evidence>
<evidence type="ECO:0000256" key="10">
    <source>
        <dbReference type="RuleBase" id="RU003331"/>
    </source>
</evidence>
<keyword evidence="1 8" id="KW-0808">Transferase</keyword>
<comment type="domain">
    <text evidence="8">Consists of three domains, a large central CORE domain and two small peripheral domains, NMPbind and LID, which undergo movements during catalysis. The LID domain closes over the site of phosphoryl transfer upon ATP binding. Assembling and dissambling the active center during each catalytic cycle provides an effective means to prevent ATP hydrolysis. Some bacteria have evolved a zinc-coordinating structure that stabilizes the LID domain.</text>
</comment>
<dbReference type="NCBIfam" id="NF011100">
    <property type="entry name" value="PRK14527.1"/>
    <property type="match status" value="1"/>
</dbReference>
<feature type="binding site" evidence="8">
    <location>
        <position position="155"/>
    </location>
    <ligand>
        <name>AMP</name>
        <dbReference type="ChEBI" id="CHEBI:456215"/>
    </ligand>
</feature>
<dbReference type="InterPro" id="IPR007862">
    <property type="entry name" value="Adenylate_kinase_lid-dom"/>
</dbReference>
<organism evidence="12 13">
    <name type="scientific">Candidatus Ventrousia excrementavium</name>
    <dbReference type="NCBI Taxonomy" id="2840961"/>
    <lineage>
        <taxon>Bacteria</taxon>
        <taxon>Bacillati</taxon>
        <taxon>Bacillota</taxon>
        <taxon>Clostridia</taxon>
        <taxon>Eubacteriales</taxon>
        <taxon>Clostridiaceae</taxon>
        <taxon>Clostridiaceae incertae sedis</taxon>
        <taxon>Candidatus Ventrousia</taxon>
    </lineage>
</organism>
<dbReference type="Proteomes" id="UP000824073">
    <property type="component" value="Unassembled WGS sequence"/>
</dbReference>
<dbReference type="FunFam" id="3.40.50.300:FF:000106">
    <property type="entry name" value="Adenylate kinase mitochondrial"/>
    <property type="match status" value="1"/>
</dbReference>
<evidence type="ECO:0000256" key="8">
    <source>
        <dbReference type="HAMAP-Rule" id="MF_00235"/>
    </source>
</evidence>
<evidence type="ECO:0000313" key="13">
    <source>
        <dbReference type="Proteomes" id="UP000824073"/>
    </source>
</evidence>
<keyword evidence="8" id="KW-0963">Cytoplasm</keyword>
<dbReference type="GO" id="GO:0005737">
    <property type="term" value="C:cytoplasm"/>
    <property type="evidence" value="ECO:0007669"/>
    <property type="project" value="UniProtKB-SubCell"/>
</dbReference>
<accession>A0A9D1IVB2</accession>
<dbReference type="PROSITE" id="PS00113">
    <property type="entry name" value="ADENYLATE_KINASE"/>
    <property type="match status" value="1"/>
</dbReference>
<feature type="region of interest" description="NMP" evidence="8">
    <location>
        <begin position="30"/>
        <end position="59"/>
    </location>
</feature>
<evidence type="ECO:0000256" key="2">
    <source>
        <dbReference type="ARBA" id="ARBA00022723"/>
    </source>
</evidence>
<evidence type="ECO:0000256" key="4">
    <source>
        <dbReference type="ARBA" id="ARBA00022741"/>
    </source>
</evidence>
<evidence type="ECO:0000259" key="11">
    <source>
        <dbReference type="Pfam" id="PF05191"/>
    </source>
</evidence>
<evidence type="ECO:0000256" key="5">
    <source>
        <dbReference type="ARBA" id="ARBA00022777"/>
    </source>
</evidence>
<keyword evidence="7 8" id="KW-0067">ATP-binding</keyword>
<dbReference type="GO" id="GO:0008270">
    <property type="term" value="F:zinc ion binding"/>
    <property type="evidence" value="ECO:0007669"/>
    <property type="project" value="UniProtKB-UniRule"/>
</dbReference>
<dbReference type="Pfam" id="PF00406">
    <property type="entry name" value="ADK"/>
    <property type="match status" value="1"/>
</dbReference>
<dbReference type="InterPro" id="IPR000850">
    <property type="entry name" value="Adenylat/UMP-CMP_kin"/>
</dbReference>
<comment type="subcellular location">
    <subcellularLocation>
        <location evidence="8 10">Cytoplasm</location>
    </subcellularLocation>
</comment>
<dbReference type="GO" id="GO:0004017">
    <property type="term" value="F:AMP kinase activity"/>
    <property type="evidence" value="ECO:0007669"/>
    <property type="project" value="UniProtKB-UniRule"/>
</dbReference>
<comment type="catalytic activity">
    <reaction evidence="8 10">
        <text>AMP + ATP = 2 ADP</text>
        <dbReference type="Rhea" id="RHEA:12973"/>
        <dbReference type="ChEBI" id="CHEBI:30616"/>
        <dbReference type="ChEBI" id="CHEBI:456215"/>
        <dbReference type="ChEBI" id="CHEBI:456216"/>
        <dbReference type="EC" id="2.7.4.3"/>
    </reaction>
</comment>
<comment type="function">
    <text evidence="8">Catalyzes the reversible transfer of the terminal phosphate group between ATP and AMP. Plays an important role in cellular energy homeostasis and in adenine nucleotide metabolism.</text>
</comment>
<keyword evidence="5 8" id="KW-0418">Kinase</keyword>
<reference evidence="12" key="2">
    <citation type="journal article" date="2021" name="PeerJ">
        <title>Extensive microbial diversity within the chicken gut microbiome revealed by metagenomics and culture.</title>
        <authorList>
            <person name="Gilroy R."/>
            <person name="Ravi A."/>
            <person name="Getino M."/>
            <person name="Pursley I."/>
            <person name="Horton D.L."/>
            <person name="Alikhan N.F."/>
            <person name="Baker D."/>
            <person name="Gharbi K."/>
            <person name="Hall N."/>
            <person name="Watson M."/>
            <person name="Adriaenssens E.M."/>
            <person name="Foster-Nyarko E."/>
            <person name="Jarju S."/>
            <person name="Secka A."/>
            <person name="Antonio M."/>
            <person name="Oren A."/>
            <person name="Chaudhuri R.R."/>
            <person name="La Ragione R."/>
            <person name="Hildebrand F."/>
            <person name="Pallen M.J."/>
        </authorList>
    </citation>
    <scope>NUCLEOTIDE SEQUENCE</scope>
    <source>
        <strain evidence="12">CHK191-8634</strain>
    </source>
</reference>
<sequence length="211" mass="22888">MNLVLLGAPGAGKGTQAEKIQKALDIPILSTGNLLRQAIAAGTELGKKVESIIDGGNLVPDELVFGLVAERLREPDCARGVIFDGFPRTIHQAEALDKALKIDVVLNLEVPDEVILHRMSGRRTCPNCQASYHVADNPPRVEGVCDRCGTALTIRHDDQPETVKARLAVYHKQTEPIKEYYRAQGKLKTVQGQPKLADTVRLVSEALGVAL</sequence>
<feature type="binding site" evidence="8">
    <location>
        <position position="92"/>
    </location>
    <ligand>
        <name>AMP</name>
        <dbReference type="ChEBI" id="CHEBI:456215"/>
    </ligand>
</feature>
<dbReference type="AlphaFoldDB" id="A0A9D1IVB2"/>
<name>A0A9D1IVB2_9CLOT</name>
<keyword evidence="2 8" id="KW-0479">Metal-binding</keyword>
<dbReference type="SUPFAM" id="SSF52540">
    <property type="entry name" value="P-loop containing nucleoside triphosphate hydrolases"/>
    <property type="match status" value="1"/>
</dbReference>
<feature type="binding site" evidence="8">
    <location>
        <begin position="131"/>
        <end position="132"/>
    </location>
    <ligand>
        <name>ATP</name>
        <dbReference type="ChEBI" id="CHEBI:30616"/>
    </ligand>
</feature>
<dbReference type="NCBIfam" id="NF001381">
    <property type="entry name" value="PRK00279.1-3"/>
    <property type="match status" value="1"/>
</dbReference>
<dbReference type="PANTHER" id="PTHR23359">
    <property type="entry name" value="NUCLEOTIDE KINASE"/>
    <property type="match status" value="1"/>
</dbReference>
<comment type="caution">
    <text evidence="12">The sequence shown here is derived from an EMBL/GenBank/DDBJ whole genome shotgun (WGS) entry which is preliminary data.</text>
</comment>
<feature type="binding site" evidence="8">
    <location>
        <position position="194"/>
    </location>
    <ligand>
        <name>ATP</name>
        <dbReference type="ChEBI" id="CHEBI:30616"/>
    </ligand>
</feature>
<dbReference type="EMBL" id="DVMR01000046">
    <property type="protein sequence ID" value="HIU43800.1"/>
    <property type="molecule type" value="Genomic_DNA"/>
</dbReference>
<reference evidence="12" key="1">
    <citation type="submission" date="2020-10" db="EMBL/GenBank/DDBJ databases">
        <authorList>
            <person name="Gilroy R."/>
        </authorList>
    </citation>
    <scope>NUCLEOTIDE SEQUENCE</scope>
    <source>
        <strain evidence="12">CHK191-8634</strain>
    </source>
</reference>
<feature type="domain" description="Adenylate kinase active site lid" evidence="11">
    <location>
        <begin position="122"/>
        <end position="157"/>
    </location>
</feature>
<evidence type="ECO:0000256" key="3">
    <source>
        <dbReference type="ARBA" id="ARBA00022727"/>
    </source>
</evidence>
<feature type="binding site" evidence="8">
    <location>
        <position position="145"/>
    </location>
    <ligand>
        <name>Zn(2+)</name>
        <dbReference type="ChEBI" id="CHEBI:29105"/>
        <note>structural</note>
    </ligand>
</feature>